<gene>
    <name evidence="6" type="ORF">EVB03_04095</name>
</gene>
<evidence type="ECO:0000256" key="3">
    <source>
        <dbReference type="ARBA" id="ARBA00022989"/>
    </source>
</evidence>
<dbReference type="EMBL" id="SHBP01000004">
    <property type="protein sequence ID" value="RZO20450.1"/>
    <property type="molecule type" value="Genomic_DNA"/>
</dbReference>
<protein>
    <submittedName>
        <fullName evidence="6">DoxX family protein</fullName>
    </submittedName>
</protein>
<feature type="transmembrane region" description="Helical" evidence="5">
    <location>
        <begin position="77"/>
        <end position="98"/>
    </location>
</feature>
<dbReference type="InterPro" id="IPR032808">
    <property type="entry name" value="DoxX"/>
</dbReference>
<name>A0A520MGW1_9GAMM</name>
<evidence type="ECO:0000256" key="1">
    <source>
        <dbReference type="ARBA" id="ARBA00004141"/>
    </source>
</evidence>
<organism evidence="6 7">
    <name type="scientific">SAR92 clade bacterium</name>
    <dbReference type="NCBI Taxonomy" id="2315479"/>
    <lineage>
        <taxon>Bacteria</taxon>
        <taxon>Pseudomonadati</taxon>
        <taxon>Pseudomonadota</taxon>
        <taxon>Gammaproteobacteria</taxon>
        <taxon>Cellvibrionales</taxon>
        <taxon>Porticoccaceae</taxon>
        <taxon>SAR92 clade</taxon>
    </lineage>
</organism>
<evidence type="ECO:0000256" key="2">
    <source>
        <dbReference type="ARBA" id="ARBA00022692"/>
    </source>
</evidence>
<dbReference type="AlphaFoldDB" id="A0A520MGW1"/>
<evidence type="ECO:0000256" key="4">
    <source>
        <dbReference type="ARBA" id="ARBA00023136"/>
    </source>
</evidence>
<proteinExistence type="predicted"/>
<comment type="subcellular location">
    <subcellularLocation>
        <location evidence="1">Membrane</location>
        <topology evidence="1">Multi-pass membrane protein</topology>
    </subcellularLocation>
</comment>
<keyword evidence="4 5" id="KW-0472">Membrane</keyword>
<feature type="transmembrane region" description="Helical" evidence="5">
    <location>
        <begin position="12"/>
        <end position="31"/>
    </location>
</feature>
<feature type="transmembrane region" description="Helical" evidence="5">
    <location>
        <begin position="51"/>
        <end position="70"/>
    </location>
</feature>
<dbReference type="GO" id="GO:0016020">
    <property type="term" value="C:membrane"/>
    <property type="evidence" value="ECO:0007669"/>
    <property type="project" value="UniProtKB-SubCell"/>
</dbReference>
<dbReference type="Proteomes" id="UP000315889">
    <property type="component" value="Unassembled WGS sequence"/>
</dbReference>
<accession>A0A520MGW1</accession>
<comment type="caution">
    <text evidence="6">The sequence shown here is derived from an EMBL/GenBank/DDBJ whole genome shotgun (WGS) entry which is preliminary data.</text>
</comment>
<dbReference type="Pfam" id="PF07681">
    <property type="entry name" value="DoxX"/>
    <property type="match status" value="1"/>
</dbReference>
<keyword evidence="3 5" id="KW-1133">Transmembrane helix</keyword>
<evidence type="ECO:0000313" key="7">
    <source>
        <dbReference type="Proteomes" id="UP000315889"/>
    </source>
</evidence>
<reference evidence="6 7" key="1">
    <citation type="submission" date="2019-02" db="EMBL/GenBank/DDBJ databases">
        <title>Prokaryotic population dynamics and viral predation in marine succession experiment using metagenomics: the confinement effect.</title>
        <authorList>
            <person name="Haro-Moreno J.M."/>
            <person name="Rodriguez-Valera F."/>
            <person name="Lopez-Perez M."/>
        </authorList>
    </citation>
    <scope>NUCLEOTIDE SEQUENCE [LARGE SCALE GENOMIC DNA]</scope>
    <source>
        <strain evidence="6">MED-G170</strain>
    </source>
</reference>
<evidence type="ECO:0000256" key="5">
    <source>
        <dbReference type="SAM" id="Phobius"/>
    </source>
</evidence>
<keyword evidence="2 5" id="KW-0812">Transmembrane</keyword>
<sequence length="129" mass="14154">MEWLKKYDNYYFVLGRTLLGLYFIVPGMTKVAGYQGYLDLMASKGVPLVEILLPLTILIQVGAGLFLIAGKNLRVSALLLFGLTILINLFIHNFWALAGDPGQAHETQNFVKNLAIAAGLLVLATKDKS</sequence>
<evidence type="ECO:0000313" key="6">
    <source>
        <dbReference type="EMBL" id="RZO20450.1"/>
    </source>
</evidence>